<name>C9LRX4_SELS3</name>
<organism evidence="1 2">
    <name type="scientific">Selenomonas sputigena (strain ATCC 35185 / DSM 20758 / CCUG 44933 / VPI D19B-28)</name>
    <dbReference type="NCBI Taxonomy" id="546271"/>
    <lineage>
        <taxon>Bacteria</taxon>
        <taxon>Bacillati</taxon>
        <taxon>Bacillota</taxon>
        <taxon>Negativicutes</taxon>
        <taxon>Selenomonadales</taxon>
        <taxon>Selenomonadaceae</taxon>
        <taxon>Selenomonas</taxon>
    </lineage>
</organism>
<evidence type="ECO:0000313" key="2">
    <source>
        <dbReference type="Proteomes" id="UP000003505"/>
    </source>
</evidence>
<gene>
    <name evidence="1" type="ORF">SELSPUOL_00194</name>
</gene>
<sequence length="59" mass="6740">MRYIFTEEDVREAAERVIKRIMKQQDTYSPTDRPILYLLGGAAGSRKKHDQRSAASGKV</sequence>
<protein>
    <submittedName>
        <fullName evidence="1">Uncharacterized protein</fullName>
    </submittedName>
</protein>
<dbReference type="Proteomes" id="UP000003505">
    <property type="component" value="Unassembled WGS sequence"/>
</dbReference>
<comment type="caution">
    <text evidence="1">The sequence shown here is derived from an EMBL/GenBank/DDBJ whole genome shotgun (WGS) entry which is preliminary data.</text>
</comment>
<proteinExistence type="predicted"/>
<accession>C9LRX4</accession>
<dbReference type="AlphaFoldDB" id="C9LRX4"/>
<reference evidence="1 2" key="1">
    <citation type="submission" date="2009-09" db="EMBL/GenBank/DDBJ databases">
        <authorList>
            <person name="Weinstock G."/>
            <person name="Sodergren E."/>
            <person name="Clifton S."/>
            <person name="Fulton L."/>
            <person name="Fulton B."/>
            <person name="Courtney L."/>
            <person name="Fronick C."/>
            <person name="Harrison M."/>
            <person name="Strong C."/>
            <person name="Farmer C."/>
            <person name="Delahaunty K."/>
            <person name="Markovic C."/>
            <person name="Hall O."/>
            <person name="Minx P."/>
            <person name="Tomlinson C."/>
            <person name="Mitreva M."/>
            <person name="Nelson J."/>
            <person name="Hou S."/>
            <person name="Wollam A."/>
            <person name="Pepin K.H."/>
            <person name="Johnson M."/>
            <person name="Bhonagiri V."/>
            <person name="Nash W.E."/>
            <person name="Warren W."/>
            <person name="Chinwalla A."/>
            <person name="Mardis E.R."/>
            <person name="Wilson R.K."/>
        </authorList>
    </citation>
    <scope>NUCLEOTIDE SEQUENCE [LARGE SCALE GENOMIC DNA]</scope>
    <source>
        <strain evidence="2">ATCC 35185 / DSM 20758 / VPI D19B-28</strain>
    </source>
</reference>
<dbReference type="EMBL" id="ACKP02000003">
    <property type="protein sequence ID" value="EEX78392.1"/>
    <property type="molecule type" value="Genomic_DNA"/>
</dbReference>
<evidence type="ECO:0000313" key="1">
    <source>
        <dbReference type="EMBL" id="EEX78392.1"/>
    </source>
</evidence>